<keyword evidence="2" id="KW-1185">Reference proteome</keyword>
<gene>
    <name evidence="1" type="ORF">GGH94_003212</name>
</gene>
<accession>A0A9W8IHT6</accession>
<dbReference type="EMBL" id="JANBUY010000103">
    <property type="protein sequence ID" value="KAJ2863992.1"/>
    <property type="molecule type" value="Genomic_DNA"/>
</dbReference>
<organism evidence="1 2">
    <name type="scientific">Coemansia aciculifera</name>
    <dbReference type="NCBI Taxonomy" id="417176"/>
    <lineage>
        <taxon>Eukaryota</taxon>
        <taxon>Fungi</taxon>
        <taxon>Fungi incertae sedis</taxon>
        <taxon>Zoopagomycota</taxon>
        <taxon>Kickxellomycotina</taxon>
        <taxon>Kickxellomycetes</taxon>
        <taxon>Kickxellales</taxon>
        <taxon>Kickxellaceae</taxon>
        <taxon>Coemansia</taxon>
    </lineage>
</organism>
<proteinExistence type="predicted"/>
<dbReference type="AlphaFoldDB" id="A0A9W8IHT6"/>
<protein>
    <submittedName>
        <fullName evidence="1">Uncharacterized protein</fullName>
    </submittedName>
</protein>
<reference evidence="1" key="1">
    <citation type="submission" date="2022-07" db="EMBL/GenBank/DDBJ databases">
        <title>Phylogenomic reconstructions and comparative analyses of Kickxellomycotina fungi.</title>
        <authorList>
            <person name="Reynolds N.K."/>
            <person name="Stajich J.E."/>
            <person name="Barry K."/>
            <person name="Grigoriev I.V."/>
            <person name="Crous P."/>
            <person name="Smith M.E."/>
        </authorList>
    </citation>
    <scope>NUCLEOTIDE SEQUENCE</scope>
    <source>
        <strain evidence="1">RSA 476</strain>
    </source>
</reference>
<dbReference type="Proteomes" id="UP001140074">
    <property type="component" value="Unassembled WGS sequence"/>
</dbReference>
<evidence type="ECO:0000313" key="1">
    <source>
        <dbReference type="EMBL" id="KAJ2863992.1"/>
    </source>
</evidence>
<comment type="caution">
    <text evidence="1">The sequence shown here is derived from an EMBL/GenBank/DDBJ whole genome shotgun (WGS) entry which is preliminary data.</text>
</comment>
<sequence length="338" mass="37155">MQTVTGLTSIVQISGMACSQFARLAHHNAETLRELIVRPATEANWLVLIYDGTETPAVFDSLASLSVIVADTSYATTWAAINDAKPFPILSKLDVGGGYPFDDDLLFRGNGGTLRSLRLSFSVIARNALCRFDILKRSGVTRMNSIHIGPVMEHDKVQLTERTDLPIVEQARRIFEVATALKANCDITGALVVFSTISTAPRPDTIQHLDFSKPIIELTGVILLISKLISLVSLTCNIRGLGASIESIPSNDRPRTLHAKYYPLSDNFRKLSVPSTAIASADMIARVAMLIAIVCPNFVHVDISPALREDFSREIAWSTYCRSFKPFVNDISRLIYSD</sequence>
<name>A0A9W8IHT6_9FUNG</name>
<evidence type="ECO:0000313" key="2">
    <source>
        <dbReference type="Proteomes" id="UP001140074"/>
    </source>
</evidence>